<dbReference type="CDD" id="cd06261">
    <property type="entry name" value="TM_PBP2"/>
    <property type="match status" value="1"/>
</dbReference>
<keyword evidence="8 9" id="KW-0472">Membrane</keyword>
<evidence type="ECO:0000256" key="3">
    <source>
        <dbReference type="ARBA" id="ARBA00022448"/>
    </source>
</evidence>
<accession>A0A5J4KLZ4</accession>
<keyword evidence="3 9" id="KW-0813">Transport</keyword>
<gene>
    <name evidence="12" type="ORF">KDW_23040</name>
</gene>
<protein>
    <submittedName>
        <fullName evidence="12">ABC transporter permease</fullName>
    </submittedName>
</protein>
<sequence length="320" mass="35489">MSKNMTQTQFKQPVSNQASTDAHEYAKYRARIEGRIRRRKAVAGFQSALIYLFLTVMTIFALFPIYFVIQASLGGNQNLYSTDLHLLPANPSLDNYVYAFTQEPLLAWLGNTLFVCGFSTLLGLFCSMTGAYALSRFRFRGRKLSLNLLLVLQAFPALLAISAYYYLLQYLNLLDSAPLLGLSLIYMAGSVVFSCWNIKGYFDTLPVELDQAAMIDGATQWQTFWRVVLPLAAPALAASALLIFVGSWSEFAIANYILNANDNGSNLTFILGLVRLQGDFRTPWGYFAATAVITSVPLVVVFLFAQRFFKSGLTIGGVKG</sequence>
<keyword evidence="13" id="KW-1185">Reference proteome</keyword>
<feature type="domain" description="ABC transmembrane type-1" evidence="11">
    <location>
        <begin position="109"/>
        <end position="305"/>
    </location>
</feature>
<evidence type="ECO:0000256" key="4">
    <source>
        <dbReference type="ARBA" id="ARBA00022475"/>
    </source>
</evidence>
<feature type="compositionally biased region" description="Polar residues" evidence="10">
    <location>
        <begin position="1"/>
        <end position="20"/>
    </location>
</feature>
<dbReference type="GO" id="GO:0015423">
    <property type="term" value="F:ABC-type maltose transporter activity"/>
    <property type="evidence" value="ECO:0007669"/>
    <property type="project" value="TreeGrafter"/>
</dbReference>
<keyword evidence="6 9" id="KW-0812">Transmembrane</keyword>
<keyword evidence="5" id="KW-0762">Sugar transport</keyword>
<dbReference type="InterPro" id="IPR000515">
    <property type="entry name" value="MetI-like"/>
</dbReference>
<comment type="similarity">
    <text evidence="2">Belongs to the binding-protein-dependent transport system permease family. MalFG subfamily.</text>
</comment>
<dbReference type="Proteomes" id="UP000326912">
    <property type="component" value="Unassembled WGS sequence"/>
</dbReference>
<dbReference type="InterPro" id="IPR050901">
    <property type="entry name" value="BP-dep_ABC_trans_perm"/>
</dbReference>
<evidence type="ECO:0000256" key="8">
    <source>
        <dbReference type="ARBA" id="ARBA00023136"/>
    </source>
</evidence>
<dbReference type="InterPro" id="IPR035906">
    <property type="entry name" value="MetI-like_sf"/>
</dbReference>
<feature type="transmembrane region" description="Helical" evidence="9">
    <location>
        <begin position="48"/>
        <end position="69"/>
    </location>
</feature>
<dbReference type="PANTHER" id="PTHR32243">
    <property type="entry name" value="MALTOSE TRANSPORT SYSTEM PERMEASE-RELATED"/>
    <property type="match status" value="1"/>
</dbReference>
<dbReference type="AlphaFoldDB" id="A0A5J4KLZ4"/>
<dbReference type="EMBL" id="BKZW01000001">
    <property type="protein sequence ID" value="GER88142.1"/>
    <property type="molecule type" value="Genomic_DNA"/>
</dbReference>
<evidence type="ECO:0000256" key="7">
    <source>
        <dbReference type="ARBA" id="ARBA00022989"/>
    </source>
</evidence>
<feature type="transmembrane region" description="Helical" evidence="9">
    <location>
        <begin position="105"/>
        <end position="134"/>
    </location>
</feature>
<dbReference type="RefSeq" id="WP_151756073.1">
    <property type="nucleotide sequence ID" value="NZ_BKZW01000001.1"/>
</dbReference>
<evidence type="ECO:0000256" key="2">
    <source>
        <dbReference type="ARBA" id="ARBA00009047"/>
    </source>
</evidence>
<dbReference type="Gene3D" id="1.10.3720.10">
    <property type="entry name" value="MetI-like"/>
    <property type="match status" value="1"/>
</dbReference>
<organism evidence="12 13">
    <name type="scientific">Dictyobacter vulcani</name>
    <dbReference type="NCBI Taxonomy" id="2607529"/>
    <lineage>
        <taxon>Bacteria</taxon>
        <taxon>Bacillati</taxon>
        <taxon>Chloroflexota</taxon>
        <taxon>Ktedonobacteria</taxon>
        <taxon>Ktedonobacterales</taxon>
        <taxon>Dictyobacteraceae</taxon>
        <taxon>Dictyobacter</taxon>
    </lineage>
</organism>
<evidence type="ECO:0000313" key="12">
    <source>
        <dbReference type="EMBL" id="GER88142.1"/>
    </source>
</evidence>
<keyword evidence="7 9" id="KW-1133">Transmembrane helix</keyword>
<evidence type="ECO:0000256" key="6">
    <source>
        <dbReference type="ARBA" id="ARBA00022692"/>
    </source>
</evidence>
<feature type="transmembrane region" description="Helical" evidence="9">
    <location>
        <begin position="146"/>
        <end position="167"/>
    </location>
</feature>
<dbReference type="PANTHER" id="PTHR32243:SF50">
    <property type="entry name" value="MALTOSE_MALTODEXTRIN TRANSPORT SYSTEM PERMEASE PROTEIN MALG"/>
    <property type="match status" value="1"/>
</dbReference>
<feature type="transmembrane region" description="Helical" evidence="9">
    <location>
        <begin position="223"/>
        <end position="245"/>
    </location>
</feature>
<keyword evidence="4" id="KW-1003">Cell membrane</keyword>
<dbReference type="GO" id="GO:0005886">
    <property type="term" value="C:plasma membrane"/>
    <property type="evidence" value="ECO:0007669"/>
    <property type="project" value="UniProtKB-SubCell"/>
</dbReference>
<dbReference type="Pfam" id="PF00528">
    <property type="entry name" value="BPD_transp_1"/>
    <property type="match status" value="1"/>
</dbReference>
<dbReference type="SUPFAM" id="SSF161098">
    <property type="entry name" value="MetI-like"/>
    <property type="match status" value="1"/>
</dbReference>
<evidence type="ECO:0000256" key="9">
    <source>
        <dbReference type="RuleBase" id="RU363032"/>
    </source>
</evidence>
<comment type="caution">
    <text evidence="12">The sequence shown here is derived from an EMBL/GenBank/DDBJ whole genome shotgun (WGS) entry which is preliminary data.</text>
</comment>
<proteinExistence type="inferred from homology"/>
<dbReference type="GO" id="GO:0042956">
    <property type="term" value="P:maltodextrin transmembrane transport"/>
    <property type="evidence" value="ECO:0007669"/>
    <property type="project" value="TreeGrafter"/>
</dbReference>
<evidence type="ECO:0000256" key="1">
    <source>
        <dbReference type="ARBA" id="ARBA00004651"/>
    </source>
</evidence>
<feature type="transmembrane region" description="Helical" evidence="9">
    <location>
        <begin position="284"/>
        <end position="305"/>
    </location>
</feature>
<reference evidence="12 13" key="1">
    <citation type="submission" date="2019-10" db="EMBL/GenBank/DDBJ databases">
        <title>Dictyobacter vulcani sp. nov., within the class Ktedonobacteria, isolated from soil of volcanic Mt. Zao.</title>
        <authorList>
            <person name="Zheng Y."/>
            <person name="Wang C.M."/>
            <person name="Sakai Y."/>
            <person name="Abe K."/>
            <person name="Yokota A."/>
            <person name="Yabe S."/>
        </authorList>
    </citation>
    <scope>NUCLEOTIDE SEQUENCE [LARGE SCALE GENOMIC DNA]</scope>
    <source>
        <strain evidence="12 13">W12</strain>
    </source>
</reference>
<feature type="region of interest" description="Disordered" evidence="10">
    <location>
        <begin position="1"/>
        <end position="22"/>
    </location>
</feature>
<comment type="subcellular location">
    <subcellularLocation>
        <location evidence="1 9">Cell membrane</location>
        <topology evidence="1 9">Multi-pass membrane protein</topology>
    </subcellularLocation>
</comment>
<evidence type="ECO:0000256" key="10">
    <source>
        <dbReference type="SAM" id="MobiDB-lite"/>
    </source>
</evidence>
<evidence type="ECO:0000313" key="13">
    <source>
        <dbReference type="Proteomes" id="UP000326912"/>
    </source>
</evidence>
<feature type="transmembrane region" description="Helical" evidence="9">
    <location>
        <begin position="179"/>
        <end position="202"/>
    </location>
</feature>
<dbReference type="PROSITE" id="PS50928">
    <property type="entry name" value="ABC_TM1"/>
    <property type="match status" value="1"/>
</dbReference>
<evidence type="ECO:0000256" key="5">
    <source>
        <dbReference type="ARBA" id="ARBA00022597"/>
    </source>
</evidence>
<name>A0A5J4KLZ4_9CHLR</name>
<evidence type="ECO:0000259" key="11">
    <source>
        <dbReference type="PROSITE" id="PS50928"/>
    </source>
</evidence>